<keyword evidence="14" id="KW-0472">Membrane</keyword>
<dbReference type="CDD" id="cd17546">
    <property type="entry name" value="REC_hyHK_CKI1_RcsC-like"/>
    <property type="match status" value="1"/>
</dbReference>
<dbReference type="Pfam" id="PF00072">
    <property type="entry name" value="Response_reg"/>
    <property type="match status" value="1"/>
</dbReference>
<evidence type="ECO:0000256" key="8">
    <source>
        <dbReference type="ARBA" id="ARBA00022741"/>
    </source>
</evidence>
<dbReference type="InterPro" id="IPR036890">
    <property type="entry name" value="HATPase_C_sf"/>
</dbReference>
<reference evidence="17 18" key="1">
    <citation type="submission" date="2016-04" db="EMBL/GenBank/DDBJ databases">
        <title>Complete genome sequence of natural rubber-degrading, novel Gram-negative bacterium, Rhizobacter gummiphilus strain NS21.</title>
        <authorList>
            <person name="Tabata M."/>
            <person name="Kasai D."/>
            <person name="Fukuda M."/>
        </authorList>
    </citation>
    <scope>NUCLEOTIDE SEQUENCE [LARGE SCALE GENOMIC DNA]</scope>
    <source>
        <strain evidence="17 18">NS21</strain>
    </source>
</reference>
<dbReference type="PANTHER" id="PTHR45339:SF1">
    <property type="entry name" value="HYBRID SIGNAL TRANSDUCTION HISTIDINE KINASE J"/>
    <property type="match status" value="1"/>
</dbReference>
<dbReference type="CDD" id="cd16922">
    <property type="entry name" value="HATPase_EvgS-ArcB-TorS-like"/>
    <property type="match status" value="1"/>
</dbReference>
<dbReference type="Proteomes" id="UP000193427">
    <property type="component" value="Chromosome"/>
</dbReference>
<evidence type="ECO:0000313" key="18">
    <source>
        <dbReference type="Proteomes" id="UP000193427"/>
    </source>
</evidence>
<evidence type="ECO:0000256" key="5">
    <source>
        <dbReference type="ARBA" id="ARBA00022679"/>
    </source>
</evidence>
<dbReference type="InterPro" id="IPR003594">
    <property type="entry name" value="HATPase_dom"/>
</dbReference>
<keyword evidence="8" id="KW-0547">Nucleotide-binding</keyword>
<dbReference type="SUPFAM" id="SSF55874">
    <property type="entry name" value="ATPase domain of HSP90 chaperone/DNA topoisomerase II/histidine kinase"/>
    <property type="match status" value="1"/>
</dbReference>
<evidence type="ECO:0000256" key="4">
    <source>
        <dbReference type="ARBA" id="ARBA00022553"/>
    </source>
</evidence>
<keyword evidence="6" id="KW-0812">Transmembrane</keyword>
<dbReference type="InterPro" id="IPR001789">
    <property type="entry name" value="Sig_transdc_resp-reg_receiver"/>
</dbReference>
<dbReference type="InterPro" id="IPR036097">
    <property type="entry name" value="HisK_dim/P_sf"/>
</dbReference>
<comment type="catalytic activity">
    <reaction evidence="1">
        <text>ATP + protein L-histidine = ADP + protein N-phospho-L-histidine.</text>
        <dbReference type="EC" id="2.7.13.3"/>
    </reaction>
</comment>
<dbReference type="InterPro" id="IPR004358">
    <property type="entry name" value="Sig_transdc_His_kin-like_C"/>
</dbReference>
<dbReference type="InterPro" id="IPR011006">
    <property type="entry name" value="CheY-like_superfamily"/>
</dbReference>
<evidence type="ECO:0000256" key="16">
    <source>
        <dbReference type="ARBA" id="ARBA00070152"/>
    </source>
</evidence>
<evidence type="ECO:0000256" key="14">
    <source>
        <dbReference type="ARBA" id="ARBA00023136"/>
    </source>
</evidence>
<dbReference type="KEGG" id="rgu:A4W93_23645"/>
<dbReference type="Gene3D" id="3.40.50.2300">
    <property type="match status" value="1"/>
</dbReference>
<evidence type="ECO:0000256" key="11">
    <source>
        <dbReference type="ARBA" id="ARBA00022989"/>
    </source>
</evidence>
<evidence type="ECO:0000256" key="1">
    <source>
        <dbReference type="ARBA" id="ARBA00000085"/>
    </source>
</evidence>
<dbReference type="EMBL" id="CP015118">
    <property type="protein sequence ID" value="ARN22664.1"/>
    <property type="molecule type" value="Genomic_DNA"/>
</dbReference>
<protein>
    <recommendedName>
        <fullName evidence="16">Virulence sensor protein BvgS</fullName>
        <ecNumber evidence="3">2.7.13.3</ecNumber>
    </recommendedName>
</protein>
<evidence type="ECO:0000256" key="2">
    <source>
        <dbReference type="ARBA" id="ARBA00004370"/>
    </source>
</evidence>
<dbReference type="EC" id="2.7.13.3" evidence="3"/>
<dbReference type="PROSITE" id="PS50110">
    <property type="entry name" value="RESPONSE_REGULATORY"/>
    <property type="match status" value="1"/>
</dbReference>
<comment type="function">
    <text evidence="15">Member of the two-component regulatory system BvgS/BvgA. Phosphorylates BvgA via a four-step phosphorelay in response to environmental signals.</text>
</comment>
<keyword evidence="5" id="KW-0808">Transferase</keyword>
<dbReference type="PANTHER" id="PTHR45339">
    <property type="entry name" value="HYBRID SIGNAL TRANSDUCTION HISTIDINE KINASE J"/>
    <property type="match status" value="1"/>
</dbReference>
<dbReference type="RefSeq" id="WP_169726582.1">
    <property type="nucleotide sequence ID" value="NZ_BSPR01000018.1"/>
</dbReference>
<dbReference type="FunFam" id="3.30.565.10:FF:000010">
    <property type="entry name" value="Sensor histidine kinase RcsC"/>
    <property type="match status" value="1"/>
</dbReference>
<evidence type="ECO:0000313" key="17">
    <source>
        <dbReference type="EMBL" id="ARN22664.1"/>
    </source>
</evidence>
<dbReference type="PRINTS" id="PR00344">
    <property type="entry name" value="BCTRLSENSOR"/>
</dbReference>
<evidence type="ECO:0000256" key="10">
    <source>
        <dbReference type="ARBA" id="ARBA00022840"/>
    </source>
</evidence>
<dbReference type="InterPro" id="IPR005467">
    <property type="entry name" value="His_kinase_dom"/>
</dbReference>
<evidence type="ECO:0000256" key="3">
    <source>
        <dbReference type="ARBA" id="ARBA00012438"/>
    </source>
</evidence>
<dbReference type="Pfam" id="PF02518">
    <property type="entry name" value="HATPase_c"/>
    <property type="match status" value="1"/>
</dbReference>
<dbReference type="Gene3D" id="1.10.287.130">
    <property type="match status" value="1"/>
</dbReference>
<keyword evidence="9" id="KW-0418">Kinase</keyword>
<dbReference type="GO" id="GO:0016020">
    <property type="term" value="C:membrane"/>
    <property type="evidence" value="ECO:0007669"/>
    <property type="project" value="UniProtKB-SubCell"/>
</dbReference>
<keyword evidence="7" id="KW-0732">Signal</keyword>
<evidence type="ECO:0000256" key="12">
    <source>
        <dbReference type="ARBA" id="ARBA00023012"/>
    </source>
</evidence>
<name>A0A1W6LEG6_9BURK</name>
<gene>
    <name evidence="17" type="ORF">A4W93_23645</name>
</gene>
<evidence type="ECO:0000256" key="13">
    <source>
        <dbReference type="ARBA" id="ARBA00023026"/>
    </source>
</evidence>
<dbReference type="Gene3D" id="3.30.565.10">
    <property type="entry name" value="Histidine kinase-like ATPase, C-terminal domain"/>
    <property type="match status" value="1"/>
</dbReference>
<evidence type="ECO:0000256" key="7">
    <source>
        <dbReference type="ARBA" id="ARBA00022729"/>
    </source>
</evidence>
<dbReference type="SMART" id="SM00387">
    <property type="entry name" value="HATPase_c"/>
    <property type="match status" value="1"/>
</dbReference>
<evidence type="ECO:0000256" key="6">
    <source>
        <dbReference type="ARBA" id="ARBA00022692"/>
    </source>
</evidence>
<dbReference type="SUPFAM" id="SSF52172">
    <property type="entry name" value="CheY-like"/>
    <property type="match status" value="1"/>
</dbReference>
<dbReference type="InterPro" id="IPR003661">
    <property type="entry name" value="HisK_dim/P_dom"/>
</dbReference>
<dbReference type="SMART" id="SM00388">
    <property type="entry name" value="HisKA"/>
    <property type="match status" value="1"/>
</dbReference>
<dbReference type="Pfam" id="PF00512">
    <property type="entry name" value="HisKA"/>
    <property type="match status" value="1"/>
</dbReference>
<keyword evidence="4" id="KW-0597">Phosphoprotein</keyword>
<sequence length="595" mass="64677">MTLVAQRTAIRLFLLLSVCIGLIWGAEAHAGLLVPSDRIAYPLMMVWFLALTVLVWRRPSQLLLTQGLVTVGVGAYLVGTIGYALLVQGDISLYSAASLGYWVMGAHLLLFFTWPAGTAWGLSIAITLLSTLPAVVVQVQGTTMPGWADVLWPLYINGFCAQAMLGVVLFVIARQVSQLIQLTPMRNASPTGDAFTVNEFIAHRMRDLELARDAAEQASDAKSRFLATMSHELRTPLHGVLGAADLLRDQTTPPKQRAELIETVRRGGTHLLHLINDVLDLSRIEAGRVEIFNEGFDLNQCLAHVRDTMQPQAQAKSLKLNYRAAPKLPPFVLGDEFRLKQVLINLIGNALKFTDRGHVTLEVDYDRARSELLLRIQDTGIGIAPGELARVFDAFHQADSGSTRRFAGTGLGLAITRQLVTLMGGRIMLDSEPGVGTRVQLQLPLPVSDSPGREAMTSTVSFDADLAGVRALLVDDDPINTMIAEQMLRGVNIEVRTVHSGIAALEALAQGGFDVVLMDWLMPGMDGLEATRRMRSGSAGETARSLPVIGLTAHAFAEDRAACLQAGMDEVLVKPVSRVQLLRAVKRAVEVRARP</sequence>
<dbReference type="FunFam" id="1.10.287.130:FF:000004">
    <property type="entry name" value="Ethylene receptor 1"/>
    <property type="match status" value="1"/>
</dbReference>
<comment type="subcellular location">
    <subcellularLocation>
        <location evidence="2">Membrane</location>
    </subcellularLocation>
</comment>
<organism evidence="17 18">
    <name type="scientific">Piscinibacter gummiphilus</name>
    <dbReference type="NCBI Taxonomy" id="946333"/>
    <lineage>
        <taxon>Bacteria</taxon>
        <taxon>Pseudomonadati</taxon>
        <taxon>Pseudomonadota</taxon>
        <taxon>Betaproteobacteria</taxon>
        <taxon>Burkholderiales</taxon>
        <taxon>Sphaerotilaceae</taxon>
        <taxon>Piscinibacter</taxon>
    </lineage>
</organism>
<dbReference type="STRING" id="946333.A4W93_23645"/>
<evidence type="ECO:0000256" key="9">
    <source>
        <dbReference type="ARBA" id="ARBA00022777"/>
    </source>
</evidence>
<evidence type="ECO:0000256" key="15">
    <source>
        <dbReference type="ARBA" id="ARBA00058004"/>
    </source>
</evidence>
<dbReference type="GO" id="GO:0005524">
    <property type="term" value="F:ATP binding"/>
    <property type="evidence" value="ECO:0007669"/>
    <property type="project" value="UniProtKB-KW"/>
</dbReference>
<accession>A0A1W6LEG6</accession>
<proteinExistence type="predicted"/>
<dbReference type="GO" id="GO:0000155">
    <property type="term" value="F:phosphorelay sensor kinase activity"/>
    <property type="evidence" value="ECO:0007669"/>
    <property type="project" value="InterPro"/>
</dbReference>
<keyword evidence="11" id="KW-1133">Transmembrane helix</keyword>
<keyword evidence="18" id="KW-1185">Reference proteome</keyword>
<dbReference type="CDD" id="cd00082">
    <property type="entry name" value="HisKA"/>
    <property type="match status" value="1"/>
</dbReference>
<keyword evidence="13" id="KW-0843">Virulence</keyword>
<keyword evidence="12" id="KW-0902">Two-component regulatory system</keyword>
<dbReference type="SMART" id="SM00448">
    <property type="entry name" value="REC"/>
    <property type="match status" value="1"/>
</dbReference>
<dbReference type="SUPFAM" id="SSF47384">
    <property type="entry name" value="Homodimeric domain of signal transducing histidine kinase"/>
    <property type="match status" value="1"/>
</dbReference>
<dbReference type="AlphaFoldDB" id="A0A1W6LEG6"/>
<dbReference type="PROSITE" id="PS50109">
    <property type="entry name" value="HIS_KIN"/>
    <property type="match status" value="1"/>
</dbReference>
<keyword evidence="10" id="KW-0067">ATP-binding</keyword>